<accession>A0A4R4SIF8</accession>
<feature type="transmembrane region" description="Helical" evidence="1">
    <location>
        <begin position="216"/>
        <end position="232"/>
    </location>
</feature>
<feature type="transmembrane region" description="Helical" evidence="1">
    <location>
        <begin position="134"/>
        <end position="152"/>
    </location>
</feature>
<gene>
    <name evidence="2" type="ORF">E1283_32655</name>
</gene>
<evidence type="ECO:0000313" key="3">
    <source>
        <dbReference type="Proteomes" id="UP000295345"/>
    </source>
</evidence>
<evidence type="ECO:0000256" key="1">
    <source>
        <dbReference type="SAM" id="Phobius"/>
    </source>
</evidence>
<evidence type="ECO:0000313" key="2">
    <source>
        <dbReference type="EMBL" id="TDC63271.1"/>
    </source>
</evidence>
<proteinExistence type="predicted"/>
<dbReference type="AlphaFoldDB" id="A0A4R4SIF8"/>
<protein>
    <submittedName>
        <fullName evidence="2">Uncharacterized protein</fullName>
    </submittedName>
</protein>
<dbReference type="Proteomes" id="UP000295345">
    <property type="component" value="Unassembled WGS sequence"/>
</dbReference>
<keyword evidence="1" id="KW-0812">Transmembrane</keyword>
<comment type="caution">
    <text evidence="2">The sequence shown here is derived from an EMBL/GenBank/DDBJ whole genome shotgun (WGS) entry which is preliminary data.</text>
</comment>
<feature type="transmembrane region" description="Helical" evidence="1">
    <location>
        <begin position="64"/>
        <end position="89"/>
    </location>
</feature>
<keyword evidence="1" id="KW-0472">Membrane</keyword>
<dbReference type="RefSeq" id="WP_132821785.1">
    <property type="nucleotide sequence ID" value="NZ_SMKI01000572.1"/>
</dbReference>
<feature type="transmembrane region" description="Helical" evidence="1">
    <location>
        <begin position="109"/>
        <end position="127"/>
    </location>
</feature>
<feature type="transmembrane region" description="Helical" evidence="1">
    <location>
        <begin position="239"/>
        <end position="258"/>
    </location>
</feature>
<keyword evidence="3" id="KW-1185">Reference proteome</keyword>
<dbReference type="EMBL" id="SMKI01000572">
    <property type="protein sequence ID" value="TDC63271.1"/>
    <property type="molecule type" value="Genomic_DNA"/>
</dbReference>
<reference evidence="2 3" key="1">
    <citation type="submission" date="2019-03" db="EMBL/GenBank/DDBJ databases">
        <title>Draft genome sequences of novel Actinobacteria.</title>
        <authorList>
            <person name="Sahin N."/>
            <person name="Ay H."/>
            <person name="Saygin H."/>
        </authorList>
    </citation>
    <scope>NUCLEOTIDE SEQUENCE [LARGE SCALE GENOMIC DNA]</scope>
    <source>
        <strain evidence="2 3">DSM 41900</strain>
    </source>
</reference>
<feature type="transmembrane region" description="Helical" evidence="1">
    <location>
        <begin position="264"/>
        <end position="287"/>
    </location>
</feature>
<keyword evidence="1" id="KW-1133">Transmembrane helix</keyword>
<feature type="transmembrane region" description="Helical" evidence="1">
    <location>
        <begin position="158"/>
        <end position="176"/>
    </location>
</feature>
<dbReference type="OrthoDB" id="3827723at2"/>
<organism evidence="2 3">
    <name type="scientific">Streptomyces hainanensis</name>
    <dbReference type="NCBI Taxonomy" id="402648"/>
    <lineage>
        <taxon>Bacteria</taxon>
        <taxon>Bacillati</taxon>
        <taxon>Actinomycetota</taxon>
        <taxon>Actinomycetes</taxon>
        <taxon>Kitasatosporales</taxon>
        <taxon>Streptomycetaceae</taxon>
        <taxon>Streptomyces</taxon>
    </lineage>
</organism>
<sequence>MTDRLIRLYPAGYRTAHGPEIAATHREMTAGLPRAARLRADADLAAHAVRVRLGLDSASRGGRLFAVAAPFSLAAAAVVAGLELTRWYTGFVVSPTPAWVQLSTTGPGWGLWLLSALLVCVGAVVALTGRWVPGVVAAGCGLLGSVALWGVVEPSRGGGAVVPVAALLTVGVVLACPPDRRADPGLSAAAGAMAGVGWLPLVAVGTGGFVVTTDHGAWPLLVLVASGVALALRRRSSGLLELGAMAVASPSLLGRAYADAWLDLRPVLAMLLALPLAAAATACWQGVRRRRSP</sequence>
<name>A0A4R4SIF8_9ACTN</name>
<feature type="transmembrane region" description="Helical" evidence="1">
    <location>
        <begin position="188"/>
        <end position="210"/>
    </location>
</feature>